<keyword evidence="3" id="KW-0436">Ligase</keyword>
<dbReference type="Gene3D" id="3.40.50.12780">
    <property type="entry name" value="N-terminal domain of ligase-like"/>
    <property type="match status" value="1"/>
</dbReference>
<dbReference type="PANTHER" id="PTHR43439">
    <property type="entry name" value="PHENYLACETATE-COENZYME A LIGASE"/>
    <property type="match status" value="1"/>
</dbReference>
<sequence length="266" mass="29759">MNTSSYWQEEVETMSREGLRELQLQRFKKTFSIVANAPYYKNKFREYGVTADVIHSIEDISQFPFTVKADMREQYPFGLVAGDMKDAVRLHSSSGTTGNPTVIVHSQHDLDSWANLVARCLYMVGLRNTDVFQNSSGYGMFTGGLGFQYGAERLGALTVPAAAGNSKRQIKFITDFGTTALHAIPSYAIRLAEVFQEEGIDPTSTHLFYLHGEDIDPFYNEHIISTPFDAIYADMGTSARAFSGEDTSQIARAITNERHHITVESR</sequence>
<evidence type="ECO:0000256" key="1">
    <source>
        <dbReference type="ARBA" id="ARBA00022450"/>
    </source>
</evidence>
<dbReference type="InterPro" id="IPR051414">
    <property type="entry name" value="Adenylate-forming_Reductase"/>
</dbReference>
<dbReference type="GO" id="GO:0047475">
    <property type="term" value="F:phenylacetate-CoA ligase activity"/>
    <property type="evidence" value="ECO:0007669"/>
    <property type="project" value="UniProtKB-EC"/>
</dbReference>
<proteinExistence type="predicted"/>
<dbReference type="EMBL" id="SNRY01000273">
    <property type="protein sequence ID" value="KAA6343383.1"/>
    <property type="molecule type" value="Genomic_DNA"/>
</dbReference>
<keyword evidence="1" id="KW-0596">Phosphopantetheine</keyword>
<dbReference type="PANTHER" id="PTHR43439:SF2">
    <property type="entry name" value="ENZYME, PUTATIVE (JCVI)-RELATED"/>
    <property type="match status" value="1"/>
</dbReference>
<reference evidence="3" key="1">
    <citation type="submission" date="2019-03" db="EMBL/GenBank/DDBJ databases">
        <title>Single cell metagenomics reveals metabolic interactions within the superorganism composed of flagellate Streblomastix strix and complex community of Bacteroidetes bacteria on its surface.</title>
        <authorList>
            <person name="Treitli S.C."/>
            <person name="Kolisko M."/>
            <person name="Husnik F."/>
            <person name="Keeling P."/>
            <person name="Hampl V."/>
        </authorList>
    </citation>
    <scope>NUCLEOTIDE SEQUENCE</scope>
    <source>
        <strain evidence="3">STM</strain>
    </source>
</reference>
<protein>
    <submittedName>
        <fullName evidence="3">Phenylacetate-coenzyme A ligase</fullName>
        <ecNumber evidence="3">6.2.1.30</ecNumber>
    </submittedName>
</protein>
<evidence type="ECO:0000256" key="2">
    <source>
        <dbReference type="ARBA" id="ARBA00022553"/>
    </source>
</evidence>
<accession>A0A5J4SDL5</accession>
<name>A0A5J4SDL5_9ZZZZ</name>
<dbReference type="EC" id="6.2.1.30" evidence="3"/>
<dbReference type="AlphaFoldDB" id="A0A5J4SDL5"/>
<gene>
    <name evidence="3" type="ORF">EZS27_008936</name>
</gene>
<keyword evidence="2" id="KW-0597">Phosphoprotein</keyword>
<dbReference type="InterPro" id="IPR042099">
    <property type="entry name" value="ANL_N_sf"/>
</dbReference>
<organism evidence="3">
    <name type="scientific">termite gut metagenome</name>
    <dbReference type="NCBI Taxonomy" id="433724"/>
    <lineage>
        <taxon>unclassified sequences</taxon>
        <taxon>metagenomes</taxon>
        <taxon>organismal metagenomes</taxon>
    </lineage>
</organism>
<dbReference type="SUPFAM" id="SSF56801">
    <property type="entry name" value="Acetyl-CoA synthetase-like"/>
    <property type="match status" value="1"/>
</dbReference>
<evidence type="ECO:0000313" key="3">
    <source>
        <dbReference type="EMBL" id="KAA6343383.1"/>
    </source>
</evidence>
<comment type="caution">
    <text evidence="3">The sequence shown here is derived from an EMBL/GenBank/DDBJ whole genome shotgun (WGS) entry which is preliminary data.</text>
</comment>